<feature type="binding site" evidence="16">
    <location>
        <position position="198"/>
    </location>
    <ligand>
        <name>Ca(2+)</name>
        <dbReference type="ChEBI" id="CHEBI:29108"/>
    </ligand>
</feature>
<dbReference type="GO" id="GO:0046872">
    <property type="term" value="F:metal ion binding"/>
    <property type="evidence" value="ECO:0007669"/>
    <property type="project" value="UniProtKB-KW"/>
</dbReference>
<feature type="active site" description="Nucleophile" evidence="15">
    <location>
        <position position="158"/>
    </location>
</feature>
<evidence type="ECO:0000256" key="5">
    <source>
        <dbReference type="ARBA" id="ARBA00022525"/>
    </source>
</evidence>
<keyword evidence="16" id="KW-0479">Metal-binding</keyword>
<evidence type="ECO:0000313" key="21">
    <source>
        <dbReference type="Proteomes" id="UP000261540"/>
    </source>
</evidence>
<keyword evidence="8" id="KW-0442">Lipid degradation</keyword>
<keyword evidence="21" id="KW-1185">Reference proteome</keyword>
<evidence type="ECO:0000259" key="19">
    <source>
        <dbReference type="Pfam" id="PF00151"/>
    </source>
</evidence>
<dbReference type="FunFam" id="3.40.50.1820:FF:000063">
    <property type="entry name" value="Lipase member H"/>
    <property type="match status" value="1"/>
</dbReference>
<protein>
    <submittedName>
        <fullName evidence="20">Lipase member H-like</fullName>
    </submittedName>
</protein>
<evidence type="ECO:0000256" key="2">
    <source>
        <dbReference type="ARBA" id="ARBA00004613"/>
    </source>
</evidence>
<evidence type="ECO:0000256" key="8">
    <source>
        <dbReference type="ARBA" id="ARBA00022963"/>
    </source>
</evidence>
<feature type="signal peptide" evidence="18">
    <location>
        <begin position="1"/>
        <end position="18"/>
    </location>
</feature>
<dbReference type="InterPro" id="IPR016272">
    <property type="entry name" value="Lipase_LIPH"/>
</dbReference>
<dbReference type="InterPro" id="IPR033906">
    <property type="entry name" value="Lipase_N"/>
</dbReference>
<evidence type="ECO:0000256" key="9">
    <source>
        <dbReference type="ARBA" id="ARBA00023098"/>
    </source>
</evidence>
<dbReference type="Pfam" id="PF00151">
    <property type="entry name" value="Lipase"/>
    <property type="match status" value="1"/>
</dbReference>
<organism evidence="20 21">
    <name type="scientific">Paramormyrops kingsleyae</name>
    <dbReference type="NCBI Taxonomy" id="1676925"/>
    <lineage>
        <taxon>Eukaryota</taxon>
        <taxon>Metazoa</taxon>
        <taxon>Chordata</taxon>
        <taxon>Craniata</taxon>
        <taxon>Vertebrata</taxon>
        <taxon>Euteleostomi</taxon>
        <taxon>Actinopterygii</taxon>
        <taxon>Neopterygii</taxon>
        <taxon>Teleostei</taxon>
        <taxon>Osteoglossocephala</taxon>
        <taxon>Osteoglossomorpha</taxon>
        <taxon>Osteoglossiformes</taxon>
        <taxon>Mormyridae</taxon>
        <taxon>Paramormyrops</taxon>
    </lineage>
</organism>
<dbReference type="GeneTree" id="ENSGT00940000166938"/>
<dbReference type="CTD" id="100003046"/>
<keyword evidence="6 18" id="KW-0732">Signal</keyword>
<evidence type="ECO:0000256" key="14">
    <source>
        <dbReference type="ARBA" id="ARBA00049600"/>
    </source>
</evidence>
<dbReference type="PRINTS" id="PR00821">
    <property type="entry name" value="TAGLIPASE"/>
</dbReference>
<evidence type="ECO:0000256" key="11">
    <source>
        <dbReference type="ARBA" id="ARBA00023157"/>
    </source>
</evidence>
<dbReference type="GO" id="GO:0005615">
    <property type="term" value="C:extracellular space"/>
    <property type="evidence" value="ECO:0007669"/>
    <property type="project" value="TreeGrafter"/>
</dbReference>
<comment type="subcellular location">
    <subcellularLocation>
        <location evidence="1">Cell membrane</location>
        <topology evidence="1">Peripheral membrane protein</topology>
    </subcellularLocation>
    <subcellularLocation>
        <location evidence="2">Secreted</location>
    </subcellularLocation>
</comment>
<evidence type="ECO:0000256" key="1">
    <source>
        <dbReference type="ARBA" id="ARBA00004202"/>
    </source>
</evidence>
<reference evidence="20" key="1">
    <citation type="submission" date="2025-08" db="UniProtKB">
        <authorList>
            <consortium name="Ensembl"/>
        </authorList>
    </citation>
    <scope>IDENTIFICATION</scope>
</reference>
<evidence type="ECO:0000256" key="3">
    <source>
        <dbReference type="ARBA" id="ARBA00010701"/>
    </source>
</evidence>
<dbReference type="AlphaFoldDB" id="A0A3B3T3Z7"/>
<dbReference type="PIRSF" id="PIRSF000865">
    <property type="entry name" value="Lipoprotein_lipase_LIPH"/>
    <property type="match status" value="1"/>
</dbReference>
<dbReference type="PANTHER" id="PTHR11610:SF12">
    <property type="entry name" value="LIPASE MEMBER H"/>
    <property type="match status" value="1"/>
</dbReference>
<keyword evidence="11" id="KW-1015">Disulfide bond</keyword>
<feature type="active site" description="Charge relay system" evidence="15">
    <location>
        <position position="252"/>
    </location>
</feature>
<dbReference type="Proteomes" id="UP000261540">
    <property type="component" value="Unplaced"/>
</dbReference>
<evidence type="ECO:0000256" key="4">
    <source>
        <dbReference type="ARBA" id="ARBA00022475"/>
    </source>
</evidence>
<dbReference type="PANTHER" id="PTHR11610">
    <property type="entry name" value="LIPASE"/>
    <property type="match status" value="1"/>
</dbReference>
<dbReference type="Gene3D" id="3.40.50.1820">
    <property type="entry name" value="alpha/beta hydrolase"/>
    <property type="match status" value="1"/>
</dbReference>
<dbReference type="GO" id="GO:0016042">
    <property type="term" value="P:lipid catabolic process"/>
    <property type="evidence" value="ECO:0007669"/>
    <property type="project" value="UniProtKB-KW"/>
</dbReference>
<dbReference type="CDD" id="cd00707">
    <property type="entry name" value="Pancreat_lipase_like"/>
    <property type="match status" value="1"/>
</dbReference>
<dbReference type="InterPro" id="IPR013818">
    <property type="entry name" value="Lipase"/>
</dbReference>
<evidence type="ECO:0000256" key="18">
    <source>
        <dbReference type="SAM" id="SignalP"/>
    </source>
</evidence>
<feature type="chain" id="PRO_5017188800" evidence="18">
    <location>
        <begin position="19"/>
        <end position="452"/>
    </location>
</feature>
<dbReference type="SUPFAM" id="SSF53474">
    <property type="entry name" value="alpha/beta-Hydrolases"/>
    <property type="match status" value="1"/>
</dbReference>
<evidence type="ECO:0000256" key="6">
    <source>
        <dbReference type="ARBA" id="ARBA00022729"/>
    </source>
</evidence>
<comment type="catalytic activity">
    <reaction evidence="13">
        <text>1-hexadecanoyl-2-(9Z-octadecenoyl)-sn-glycero-3-phosphate + H2O = 2-(9Z-octadecenoyl)-sn-glycero-3-phosphate + hexadecanoate + H(+)</text>
        <dbReference type="Rhea" id="RHEA:40943"/>
        <dbReference type="ChEBI" id="CHEBI:7896"/>
        <dbReference type="ChEBI" id="CHEBI:15377"/>
        <dbReference type="ChEBI" id="CHEBI:15378"/>
        <dbReference type="ChEBI" id="CHEBI:64839"/>
        <dbReference type="ChEBI" id="CHEBI:77593"/>
    </reaction>
    <physiologicalReaction direction="left-to-right" evidence="13">
        <dbReference type="Rhea" id="RHEA:40944"/>
    </physiologicalReaction>
</comment>
<dbReference type="GO" id="GO:0004620">
    <property type="term" value="F:phospholipase activity"/>
    <property type="evidence" value="ECO:0007669"/>
    <property type="project" value="TreeGrafter"/>
</dbReference>
<accession>A0A3B3T3Z7</accession>
<keyword evidence="9" id="KW-0443">Lipid metabolism</keyword>
<dbReference type="Ensembl" id="ENSPKIT00000018354.1">
    <property type="protein sequence ID" value="ENSPKIP00000037390.1"/>
    <property type="gene ID" value="ENSPKIG00000015595.1"/>
</dbReference>
<evidence type="ECO:0000256" key="15">
    <source>
        <dbReference type="PIRSR" id="PIRSR000865-1"/>
    </source>
</evidence>
<dbReference type="PROSITE" id="PS51257">
    <property type="entry name" value="PROKAR_LIPOPROTEIN"/>
    <property type="match status" value="1"/>
</dbReference>
<keyword evidence="10" id="KW-0472">Membrane</keyword>
<comment type="similarity">
    <text evidence="3 17">Belongs to the AB hydrolase superfamily. Lipase family.</text>
</comment>
<keyword evidence="4" id="KW-1003">Cell membrane</keyword>
<feature type="domain" description="Lipase" evidence="19">
    <location>
        <begin position="14"/>
        <end position="328"/>
    </location>
</feature>
<evidence type="ECO:0000256" key="17">
    <source>
        <dbReference type="RuleBase" id="RU004262"/>
    </source>
</evidence>
<keyword evidence="16" id="KW-0106">Calcium</keyword>
<reference evidence="20" key="2">
    <citation type="submission" date="2025-09" db="UniProtKB">
        <authorList>
            <consortium name="Ensembl"/>
        </authorList>
    </citation>
    <scope>IDENTIFICATION</scope>
</reference>
<evidence type="ECO:0000256" key="10">
    <source>
        <dbReference type="ARBA" id="ARBA00023136"/>
    </source>
</evidence>
<name>A0A3B3T3Z7_9TELE</name>
<feature type="active site" description="Charge relay system" evidence="15">
    <location>
        <position position="182"/>
    </location>
</feature>
<feature type="binding site" evidence="16">
    <location>
        <position position="201"/>
    </location>
    <ligand>
        <name>Ca(2+)</name>
        <dbReference type="ChEBI" id="CHEBI:29108"/>
    </ligand>
</feature>
<dbReference type="GO" id="GO:0008201">
    <property type="term" value="F:heparin binding"/>
    <property type="evidence" value="ECO:0007669"/>
    <property type="project" value="UniProtKB-ARBA"/>
</dbReference>
<comment type="function">
    <text evidence="14">Hydrolyzes specifically phosphatidic acid (PA) to produce 2-acyl lysophosphatidic acid (LPA; a potent bioactive lipid mediator) and fatty acid. Does not hydrolyze other phospholipids, like phosphatidylserine (PS), phosphatidylcholine (PC) and phosphatidylethanolamine (PE) or triacylglycerol (TG).</text>
</comment>
<keyword evidence="5" id="KW-0964">Secreted</keyword>
<dbReference type="InterPro" id="IPR029058">
    <property type="entry name" value="AB_hydrolase_fold"/>
</dbReference>
<dbReference type="GO" id="GO:0052689">
    <property type="term" value="F:carboxylic ester hydrolase activity"/>
    <property type="evidence" value="ECO:0007669"/>
    <property type="project" value="InterPro"/>
</dbReference>
<dbReference type="GO" id="GO:0006654">
    <property type="term" value="P:phosphatidic acid biosynthetic process"/>
    <property type="evidence" value="ECO:0007669"/>
    <property type="project" value="UniProtKB-ARBA"/>
</dbReference>
<proteinExistence type="inferred from homology"/>
<keyword evidence="7" id="KW-0378">Hydrolase</keyword>
<evidence type="ECO:0000256" key="13">
    <source>
        <dbReference type="ARBA" id="ARBA00048637"/>
    </source>
</evidence>
<evidence type="ECO:0000256" key="7">
    <source>
        <dbReference type="ARBA" id="ARBA00022801"/>
    </source>
</evidence>
<dbReference type="InterPro" id="IPR000734">
    <property type="entry name" value="TAG_lipase"/>
</dbReference>
<evidence type="ECO:0000256" key="16">
    <source>
        <dbReference type="PIRSR" id="PIRSR000865-2"/>
    </source>
</evidence>
<feature type="binding site" evidence="16">
    <location>
        <position position="196"/>
    </location>
    <ligand>
        <name>Ca(2+)</name>
        <dbReference type="ChEBI" id="CHEBI:29108"/>
    </ligand>
</feature>
<evidence type="ECO:0000313" key="20">
    <source>
        <dbReference type="Ensembl" id="ENSPKIP00000037390.1"/>
    </source>
</evidence>
<evidence type="ECO:0000256" key="12">
    <source>
        <dbReference type="ARBA" id="ARBA00023180"/>
    </source>
</evidence>
<dbReference type="GO" id="GO:0005886">
    <property type="term" value="C:plasma membrane"/>
    <property type="evidence" value="ECO:0007669"/>
    <property type="project" value="UniProtKB-SubCell"/>
</dbReference>
<keyword evidence="12" id="KW-0325">Glycoprotein</keyword>
<sequence>MKSYLLLLLLCLFAGCKGQKSECDSFTDLNFHESFMGTNLSVKLLLYTGANPDCGHQLSHHDLTHQPLFNLSRRTAMVIHGYRPTGAPPIWVSHMVHLLAGQDDTNVVVVDWNRGAANINYFTAVANSRSAAANISGFIQKMQEHGASLSSIHLIGMSLGAHVAGFVGAMLKGKIGRITGLDPAGPLFNGVPPADRLDPTDALFVDVLHTDMNTLGYKESLGHIDFYANGGADQPGCPKSIFAGKSYFVCNHQRAVFLFLCALNKTCSFTAYPCSSYSDFQDGRCLSCEPLRPAPCPVFGYDVRGWRDIVVQQGQTRAYFSTTAESPYCKSSYRVDMVTWNQFTRWGIVVLKLHSGRRVTETRMDHKVIRFEQYTATRMLAQFDEDLHPVQKISIRFITGNIIGPKYKLRLLRIRLTPLGEPNRLLLCCYDIILEENTEASFRPRPCEEPGF</sequence>